<sequence length="62" mass="7231">MHTNQKYNRAMRDGFMVKPSKPQATRAPIASKRQTKKDEPSWKLYFATIVVMTFILLPSFLN</sequence>
<accession>A0A9Q8V479</accession>
<protein>
    <submittedName>
        <fullName evidence="3">Uncharacterized protein</fullName>
    </submittedName>
</protein>
<keyword evidence="2" id="KW-1133">Transmembrane helix</keyword>
<feature type="region of interest" description="Disordered" evidence="1">
    <location>
        <begin position="1"/>
        <end position="38"/>
    </location>
</feature>
<evidence type="ECO:0000313" key="4">
    <source>
        <dbReference type="Proteomes" id="UP000829116"/>
    </source>
</evidence>
<evidence type="ECO:0000256" key="2">
    <source>
        <dbReference type="SAM" id="Phobius"/>
    </source>
</evidence>
<evidence type="ECO:0000313" key="3">
    <source>
        <dbReference type="EMBL" id="UNH31653.1"/>
    </source>
</evidence>
<reference evidence="3" key="1">
    <citation type="submission" date="2022-03" db="EMBL/GenBank/DDBJ databases">
        <title>ESBL-producing Moellerella wisconsensis and Escherichia marmotae isolated from wild game meat.</title>
        <authorList>
            <person name="Biggel M."/>
        </authorList>
    </citation>
    <scope>NUCLEOTIDE SEQUENCE</scope>
    <source>
        <strain evidence="3">W51</strain>
    </source>
</reference>
<keyword evidence="2" id="KW-0812">Transmembrane</keyword>
<evidence type="ECO:0000256" key="1">
    <source>
        <dbReference type="SAM" id="MobiDB-lite"/>
    </source>
</evidence>
<dbReference type="AlphaFoldDB" id="A0A9Q8V479"/>
<gene>
    <name evidence="3" type="ORF">MNY72_04985</name>
</gene>
<name>A0A9Q8V479_9GAMM</name>
<dbReference type="RefSeq" id="WP_117162715.1">
    <property type="nucleotide sequence ID" value="NZ_CAWQWN010000001.1"/>
</dbReference>
<organism evidence="3 4">
    <name type="scientific">Moellerella wisconsensis</name>
    <dbReference type="NCBI Taxonomy" id="158849"/>
    <lineage>
        <taxon>Bacteria</taxon>
        <taxon>Pseudomonadati</taxon>
        <taxon>Pseudomonadota</taxon>
        <taxon>Gammaproteobacteria</taxon>
        <taxon>Enterobacterales</taxon>
        <taxon>Morganellaceae</taxon>
        <taxon>Moellerella</taxon>
    </lineage>
</organism>
<keyword evidence="2" id="KW-0472">Membrane</keyword>
<feature type="transmembrane region" description="Helical" evidence="2">
    <location>
        <begin position="42"/>
        <end position="61"/>
    </location>
</feature>
<proteinExistence type="predicted"/>
<dbReference type="Proteomes" id="UP000829116">
    <property type="component" value="Chromosome"/>
</dbReference>
<dbReference type="EMBL" id="CP093245">
    <property type="protein sequence ID" value="UNH31653.1"/>
    <property type="molecule type" value="Genomic_DNA"/>
</dbReference>